<proteinExistence type="predicted"/>
<sequence length="151" mass="17349">MTRSIQIHVKYCDEIIRHADDFRYTVVGAYTGIYPVSEFPVLVPKICFNIEIFIPADYEDFYAKPLKVEVTKDDEPVSNIEMQPVEKDTVPFFGSGEEPQTLVCNLHHTVNWFPLDQECKLRVRLSIDGHIIAQSEPLKVIQLANDQKPVN</sequence>
<dbReference type="OrthoDB" id="8613944at2"/>
<dbReference type="Proteomes" id="UP000254055">
    <property type="component" value="Unassembled WGS sequence"/>
</dbReference>
<gene>
    <name evidence="1" type="ORF">NCTC12229_02316</name>
</gene>
<protein>
    <submittedName>
        <fullName evidence="1">Phage associated protein</fullName>
    </submittedName>
</protein>
<dbReference type="AlphaFoldDB" id="A0A378X6W6"/>
<name>A0A378X6W6_9NEIS</name>
<organism evidence="1 2">
    <name type="scientific">Neisseria zoodegmatis</name>
    <dbReference type="NCBI Taxonomy" id="326523"/>
    <lineage>
        <taxon>Bacteria</taxon>
        <taxon>Pseudomonadati</taxon>
        <taxon>Pseudomonadota</taxon>
        <taxon>Betaproteobacteria</taxon>
        <taxon>Neisseriales</taxon>
        <taxon>Neisseriaceae</taxon>
        <taxon>Neisseria</taxon>
    </lineage>
</organism>
<dbReference type="EMBL" id="UGRS01000003">
    <property type="protein sequence ID" value="SUA48892.1"/>
    <property type="molecule type" value="Genomic_DNA"/>
</dbReference>
<evidence type="ECO:0000313" key="1">
    <source>
        <dbReference type="EMBL" id="SUA48892.1"/>
    </source>
</evidence>
<reference evidence="1 2" key="1">
    <citation type="submission" date="2018-06" db="EMBL/GenBank/DDBJ databases">
        <authorList>
            <consortium name="Pathogen Informatics"/>
            <person name="Doyle S."/>
        </authorList>
    </citation>
    <scope>NUCLEOTIDE SEQUENCE [LARGE SCALE GENOMIC DNA]</scope>
    <source>
        <strain evidence="1 2">NCTC12229</strain>
    </source>
</reference>
<dbReference type="RefSeq" id="WP_115135130.1">
    <property type="nucleotide sequence ID" value="NZ_UGRS01000003.1"/>
</dbReference>
<accession>A0A378X6W6</accession>
<evidence type="ECO:0000313" key="2">
    <source>
        <dbReference type="Proteomes" id="UP000254055"/>
    </source>
</evidence>